<name>A0A552UHF8_9SPHN</name>
<accession>A0A552UHF8</accession>
<feature type="signal peptide" evidence="1">
    <location>
        <begin position="1"/>
        <end position="19"/>
    </location>
</feature>
<proteinExistence type="predicted"/>
<keyword evidence="3" id="KW-1185">Reference proteome</keyword>
<protein>
    <submittedName>
        <fullName evidence="2">Uncharacterized protein</fullName>
    </submittedName>
</protein>
<gene>
    <name evidence="2" type="ORF">FMM06_05775</name>
</gene>
<organism evidence="2 3">
    <name type="scientific">Glacieibacterium frigidum</name>
    <dbReference type="NCBI Taxonomy" id="2593303"/>
    <lineage>
        <taxon>Bacteria</taxon>
        <taxon>Pseudomonadati</taxon>
        <taxon>Pseudomonadota</taxon>
        <taxon>Alphaproteobacteria</taxon>
        <taxon>Sphingomonadales</taxon>
        <taxon>Sphingosinicellaceae</taxon>
        <taxon>Glacieibacterium</taxon>
    </lineage>
</organism>
<comment type="caution">
    <text evidence="2">The sequence shown here is derived from an EMBL/GenBank/DDBJ whole genome shotgun (WGS) entry which is preliminary data.</text>
</comment>
<reference evidence="2 3" key="1">
    <citation type="submission" date="2019-07" db="EMBL/GenBank/DDBJ databases">
        <title>Novel species isolated from glacier.</title>
        <authorList>
            <person name="Liu Q."/>
            <person name="Xin Y.-H."/>
        </authorList>
    </citation>
    <scope>NUCLEOTIDE SEQUENCE [LARGE SCALE GENOMIC DNA]</scope>
    <source>
        <strain evidence="2 3">LB1R16</strain>
    </source>
</reference>
<evidence type="ECO:0000256" key="1">
    <source>
        <dbReference type="SAM" id="SignalP"/>
    </source>
</evidence>
<evidence type="ECO:0000313" key="2">
    <source>
        <dbReference type="EMBL" id="TRW17656.1"/>
    </source>
</evidence>
<sequence>MIRPLLLGCVLLTAVPALAQTPAALPEGRFTDYAGRSTELMLGLPGPTLTAGTRSVAELAAEFKRLCVDTALDEAAFDAAVAASSFGWKADPFVYTFGRKGELSLDFGGWKTGDVGVRLIDFGKSFMRGLQCNLTAVITTPADRAAVVGAVAALAGIDAADPANAKQIKRGTFELPTAAGSLLLAGHAFTDGTSRQIIHLGALQRPAKK</sequence>
<dbReference type="Proteomes" id="UP000317894">
    <property type="component" value="Unassembled WGS sequence"/>
</dbReference>
<dbReference type="AlphaFoldDB" id="A0A552UHF8"/>
<keyword evidence="1" id="KW-0732">Signal</keyword>
<dbReference type="RefSeq" id="WP_143555201.1">
    <property type="nucleotide sequence ID" value="NZ_VJWA01000001.1"/>
</dbReference>
<feature type="chain" id="PRO_5021880497" evidence="1">
    <location>
        <begin position="20"/>
        <end position="209"/>
    </location>
</feature>
<dbReference type="EMBL" id="VJWA01000001">
    <property type="protein sequence ID" value="TRW17656.1"/>
    <property type="molecule type" value="Genomic_DNA"/>
</dbReference>
<evidence type="ECO:0000313" key="3">
    <source>
        <dbReference type="Proteomes" id="UP000317894"/>
    </source>
</evidence>